<name>A0A8H4B0T6_GIGMA</name>
<dbReference type="SUPFAM" id="SSF56815">
    <property type="entry name" value="Sec1/munc18-like (SM) proteins"/>
    <property type="match status" value="1"/>
</dbReference>
<evidence type="ECO:0000313" key="3">
    <source>
        <dbReference type="Proteomes" id="UP000439903"/>
    </source>
</evidence>
<evidence type="ECO:0000313" key="2">
    <source>
        <dbReference type="EMBL" id="KAF0550854.1"/>
    </source>
</evidence>
<dbReference type="InterPro" id="IPR043127">
    <property type="entry name" value="Sec-1-like_dom3a"/>
</dbReference>
<comment type="similarity">
    <text evidence="1">Belongs to the STXBP/unc-18/SEC1 family.</text>
</comment>
<dbReference type="InterPro" id="IPR001619">
    <property type="entry name" value="Sec1-like"/>
</dbReference>
<sequence length="210" mass="24253">MSILNALKSVNVPGGWKVVVVDDHSLKLLRIFTRQKPPLYADAHLFFISRKLFMIRSFKSCSSLPPNFLKSLRYSTSNFTFENQSRFLRISPSFFKLYSLEESPLFDGEFVSNHPTKALPFKLAQLVQAEQHPRAILFIVDRSIDIYAPILHEFTYKAMVNDVLQIENGRKFTYNYVGTDGSIATKEAILDESDTIWVDIRHKHMKDCID</sequence>
<dbReference type="AlphaFoldDB" id="A0A8H4B0T6"/>
<dbReference type="Gene3D" id="3.90.830.10">
    <property type="entry name" value="Syntaxin Binding Protein 1, Chain A, domain 2"/>
    <property type="match status" value="1"/>
</dbReference>
<evidence type="ECO:0000256" key="1">
    <source>
        <dbReference type="ARBA" id="ARBA00009884"/>
    </source>
</evidence>
<dbReference type="Pfam" id="PF00995">
    <property type="entry name" value="Sec1"/>
    <property type="match status" value="1"/>
</dbReference>
<dbReference type="Proteomes" id="UP000439903">
    <property type="component" value="Unassembled WGS sequence"/>
</dbReference>
<gene>
    <name evidence="2" type="ORF">F8M41_023848</name>
</gene>
<dbReference type="EMBL" id="WTPW01000080">
    <property type="protein sequence ID" value="KAF0550854.1"/>
    <property type="molecule type" value="Genomic_DNA"/>
</dbReference>
<dbReference type="OrthoDB" id="2228at2759"/>
<dbReference type="PANTHER" id="PTHR11679">
    <property type="entry name" value="VESICLE PROTEIN SORTING-ASSOCIATED"/>
    <property type="match status" value="1"/>
</dbReference>
<dbReference type="GO" id="GO:0016192">
    <property type="term" value="P:vesicle-mediated transport"/>
    <property type="evidence" value="ECO:0007669"/>
    <property type="project" value="InterPro"/>
</dbReference>
<organism evidence="2 3">
    <name type="scientific">Gigaspora margarita</name>
    <dbReference type="NCBI Taxonomy" id="4874"/>
    <lineage>
        <taxon>Eukaryota</taxon>
        <taxon>Fungi</taxon>
        <taxon>Fungi incertae sedis</taxon>
        <taxon>Mucoromycota</taxon>
        <taxon>Glomeromycotina</taxon>
        <taxon>Glomeromycetes</taxon>
        <taxon>Diversisporales</taxon>
        <taxon>Gigasporaceae</taxon>
        <taxon>Gigaspora</taxon>
    </lineage>
</organism>
<dbReference type="InterPro" id="IPR036045">
    <property type="entry name" value="Sec1-like_sf"/>
</dbReference>
<reference evidence="2 3" key="1">
    <citation type="journal article" date="2019" name="Environ. Microbiol.">
        <title>At the nexus of three kingdoms: the genome of the mycorrhizal fungus Gigaspora margarita provides insights into plant, endobacterial and fungal interactions.</title>
        <authorList>
            <person name="Venice F."/>
            <person name="Ghignone S."/>
            <person name="Salvioli di Fossalunga A."/>
            <person name="Amselem J."/>
            <person name="Novero M."/>
            <person name="Xianan X."/>
            <person name="Sedzielewska Toro K."/>
            <person name="Morin E."/>
            <person name="Lipzen A."/>
            <person name="Grigoriev I.V."/>
            <person name="Henrissat B."/>
            <person name="Martin F.M."/>
            <person name="Bonfante P."/>
        </authorList>
    </citation>
    <scope>NUCLEOTIDE SEQUENCE [LARGE SCALE GENOMIC DNA]</scope>
    <source>
        <strain evidence="2 3">BEG34</strain>
    </source>
</reference>
<comment type="caution">
    <text evidence="2">The sequence shown here is derived from an EMBL/GenBank/DDBJ whole genome shotgun (WGS) entry which is preliminary data.</text>
</comment>
<proteinExistence type="inferred from homology"/>
<accession>A0A8H4B0T6</accession>
<protein>
    <submittedName>
        <fullName evidence="2">Sec1-like protein</fullName>
    </submittedName>
</protein>
<keyword evidence="3" id="KW-1185">Reference proteome</keyword>